<evidence type="ECO:0000313" key="4">
    <source>
        <dbReference type="Proteomes" id="UP001174694"/>
    </source>
</evidence>
<dbReference type="SUPFAM" id="SSF50978">
    <property type="entry name" value="WD40 repeat-like"/>
    <property type="match status" value="1"/>
</dbReference>
<dbReference type="GO" id="GO:0080008">
    <property type="term" value="C:Cul4-RING E3 ubiquitin ligase complex"/>
    <property type="evidence" value="ECO:0007669"/>
    <property type="project" value="TreeGrafter"/>
</dbReference>
<gene>
    <name evidence="3" type="ORF">NKR23_g7551</name>
</gene>
<protein>
    <submittedName>
        <fullName evidence="3">Plasma membrane ATPase</fullName>
    </submittedName>
</protein>
<organism evidence="3 4">
    <name type="scientific">Pleurostoma richardsiae</name>
    <dbReference type="NCBI Taxonomy" id="41990"/>
    <lineage>
        <taxon>Eukaryota</taxon>
        <taxon>Fungi</taxon>
        <taxon>Dikarya</taxon>
        <taxon>Ascomycota</taxon>
        <taxon>Pezizomycotina</taxon>
        <taxon>Sordariomycetes</taxon>
        <taxon>Sordariomycetidae</taxon>
        <taxon>Calosphaeriales</taxon>
        <taxon>Pleurostomataceae</taxon>
        <taxon>Pleurostoma</taxon>
    </lineage>
</organism>
<dbReference type="PANTHER" id="PTHR44472:SF1">
    <property type="entry name" value="DDB1 AND CUL4 ASSOCIATED FACTOR 4"/>
    <property type="match status" value="1"/>
</dbReference>
<reference evidence="3" key="1">
    <citation type="submission" date="2022-07" db="EMBL/GenBank/DDBJ databases">
        <title>Fungi with potential for degradation of polypropylene.</title>
        <authorList>
            <person name="Gostincar C."/>
        </authorList>
    </citation>
    <scope>NUCLEOTIDE SEQUENCE</scope>
    <source>
        <strain evidence="3">EXF-13308</strain>
    </source>
</reference>
<proteinExistence type="predicted"/>
<sequence length="465" mass="51782">MSRQSEIPGYYFDPERNRYFKIERNQTAPAGASWSATAVKRRKVEDKEATKAKKQLELIKSRIQRAKLLAEPSTGGFLQRELGASVPDLTEAIWAKGLRDKGEIPFVYANGPERPKVPNIPGFYVDGSDHKTGLGAVYGTLGDRDLYSCYIPTDANDRVRFATDEAAPEQLTHTLRRELIPVPYMSSIKYHAPSNSMLLTSREPRAANGLSFFSPPLRRDEEGPVWGLGESQHYIMVSLNSLSGHDNMVVNTCEAASDASSVTCLVGANTGIIRLRTNGSVSYLTPKPDPEEVVHHNPEPKDYPTDIFSIDFQRGGHPEVFFAGGRPGRLWMCDIRTPVQEWDWMRHPSSIAHVRSVSEHRVLALGPRSAMAVYDIRAGWKESAEPCVRFPEYRNREHVYIGAAAEPEIGVVAAAHDDGKVAIYSCMMFQTMPLETHPSLWVGVGPYVKKISFGTSDDGTEDETW</sequence>
<evidence type="ECO:0000256" key="2">
    <source>
        <dbReference type="ARBA" id="ARBA00022737"/>
    </source>
</evidence>
<dbReference type="PANTHER" id="PTHR44472">
    <property type="entry name" value="DDB1- AND CUL4-ASSOCIATED FACTOR 4-RELATED"/>
    <property type="match status" value="1"/>
</dbReference>
<keyword evidence="1" id="KW-0853">WD repeat</keyword>
<comment type="caution">
    <text evidence="3">The sequence shown here is derived from an EMBL/GenBank/DDBJ whole genome shotgun (WGS) entry which is preliminary data.</text>
</comment>
<dbReference type="InterPro" id="IPR036322">
    <property type="entry name" value="WD40_repeat_dom_sf"/>
</dbReference>
<name>A0AA38R867_9PEZI</name>
<accession>A0AA38R867</accession>
<evidence type="ECO:0000256" key="1">
    <source>
        <dbReference type="ARBA" id="ARBA00022574"/>
    </source>
</evidence>
<evidence type="ECO:0000313" key="3">
    <source>
        <dbReference type="EMBL" id="KAJ9141982.1"/>
    </source>
</evidence>
<dbReference type="EMBL" id="JANBVO010000024">
    <property type="protein sequence ID" value="KAJ9141982.1"/>
    <property type="molecule type" value="Genomic_DNA"/>
</dbReference>
<keyword evidence="2" id="KW-0677">Repeat</keyword>
<dbReference type="InterPro" id="IPR052254">
    <property type="entry name" value="CUL4-DDB1_E3_ligase_receptor"/>
</dbReference>
<dbReference type="Proteomes" id="UP001174694">
    <property type="component" value="Unassembled WGS sequence"/>
</dbReference>
<dbReference type="AlphaFoldDB" id="A0AA38R867"/>
<keyword evidence="4" id="KW-1185">Reference proteome</keyword>